<dbReference type="Proteomes" id="UP001216674">
    <property type="component" value="Unassembled WGS sequence"/>
</dbReference>
<sequence length="232" mass="26433">MDKAEFDQFANEYLSLHAANIRASGEAPEFFASYKVADALRETRSRRLDAVNILDFGSGVGNAVPFFLERFPLAELTCADISRRSLEISRLRFPNADVTYAEITGNRLPFPDEQFDLVFSACVFHHVPEEEHVSWLAEMRRVTRHGGVLIVFEHNPLNFLTVSAVRNCPFDANARLVSARTLRHRTLAAGWRQSKVTFRIFFPHALAFARPLERWMGRVPFAAQYFVSAARI</sequence>
<name>A0ABT6AR64_9BURK</name>
<dbReference type="RefSeq" id="WP_276265995.1">
    <property type="nucleotide sequence ID" value="NZ_JARJLM010000327.1"/>
</dbReference>
<keyword evidence="2" id="KW-0489">Methyltransferase</keyword>
<comment type="caution">
    <text evidence="2">The sequence shown here is derived from an EMBL/GenBank/DDBJ whole genome shotgun (WGS) entry which is preliminary data.</text>
</comment>
<dbReference type="Gene3D" id="3.40.50.150">
    <property type="entry name" value="Vaccinia Virus protein VP39"/>
    <property type="match status" value="1"/>
</dbReference>
<dbReference type="Pfam" id="PF08241">
    <property type="entry name" value="Methyltransf_11"/>
    <property type="match status" value="1"/>
</dbReference>
<reference evidence="2 3" key="1">
    <citation type="submission" date="2023-03" db="EMBL/GenBank/DDBJ databases">
        <title>Draft assemblies of triclosan tolerant bacteria isolated from returned activated sludge.</title>
        <authorList>
            <person name="Van Hamelsveld S."/>
        </authorList>
    </citation>
    <scope>NUCLEOTIDE SEQUENCE [LARGE SCALE GENOMIC DNA]</scope>
    <source>
        <strain evidence="2 3">GW210010_S58</strain>
    </source>
</reference>
<gene>
    <name evidence="2" type="ORF">P3W85_19430</name>
</gene>
<dbReference type="GO" id="GO:0008168">
    <property type="term" value="F:methyltransferase activity"/>
    <property type="evidence" value="ECO:0007669"/>
    <property type="project" value="UniProtKB-KW"/>
</dbReference>
<organism evidence="2 3">
    <name type="scientific">Cupriavidus basilensis</name>
    <dbReference type="NCBI Taxonomy" id="68895"/>
    <lineage>
        <taxon>Bacteria</taxon>
        <taxon>Pseudomonadati</taxon>
        <taxon>Pseudomonadota</taxon>
        <taxon>Betaproteobacteria</taxon>
        <taxon>Burkholderiales</taxon>
        <taxon>Burkholderiaceae</taxon>
        <taxon>Cupriavidus</taxon>
    </lineage>
</organism>
<keyword evidence="3" id="KW-1185">Reference proteome</keyword>
<dbReference type="InterPro" id="IPR050508">
    <property type="entry name" value="Methyltransf_Superfamily"/>
</dbReference>
<dbReference type="GO" id="GO:0032259">
    <property type="term" value="P:methylation"/>
    <property type="evidence" value="ECO:0007669"/>
    <property type="project" value="UniProtKB-KW"/>
</dbReference>
<evidence type="ECO:0000259" key="1">
    <source>
        <dbReference type="Pfam" id="PF08241"/>
    </source>
</evidence>
<evidence type="ECO:0000313" key="3">
    <source>
        <dbReference type="Proteomes" id="UP001216674"/>
    </source>
</evidence>
<protein>
    <submittedName>
        <fullName evidence="2">Class I SAM-dependent methyltransferase</fullName>
    </submittedName>
</protein>
<dbReference type="PANTHER" id="PTHR42912:SF93">
    <property type="entry name" value="N6-ADENOSINE-METHYLTRANSFERASE TMT1A"/>
    <property type="match status" value="1"/>
</dbReference>
<dbReference type="InterPro" id="IPR013216">
    <property type="entry name" value="Methyltransf_11"/>
</dbReference>
<accession>A0ABT6AR64</accession>
<dbReference type="InterPro" id="IPR029063">
    <property type="entry name" value="SAM-dependent_MTases_sf"/>
</dbReference>
<dbReference type="CDD" id="cd02440">
    <property type="entry name" value="AdoMet_MTases"/>
    <property type="match status" value="1"/>
</dbReference>
<feature type="domain" description="Methyltransferase type 11" evidence="1">
    <location>
        <begin position="54"/>
        <end position="151"/>
    </location>
</feature>
<dbReference type="EMBL" id="JARJLM010000327">
    <property type="protein sequence ID" value="MDF3835115.1"/>
    <property type="molecule type" value="Genomic_DNA"/>
</dbReference>
<proteinExistence type="predicted"/>
<dbReference type="SUPFAM" id="SSF53335">
    <property type="entry name" value="S-adenosyl-L-methionine-dependent methyltransferases"/>
    <property type="match status" value="1"/>
</dbReference>
<evidence type="ECO:0000313" key="2">
    <source>
        <dbReference type="EMBL" id="MDF3835115.1"/>
    </source>
</evidence>
<keyword evidence="2" id="KW-0808">Transferase</keyword>
<dbReference type="PANTHER" id="PTHR42912">
    <property type="entry name" value="METHYLTRANSFERASE"/>
    <property type="match status" value="1"/>
</dbReference>